<dbReference type="Pfam" id="PF03795">
    <property type="entry name" value="YCII"/>
    <property type="match status" value="1"/>
</dbReference>
<reference evidence="3" key="1">
    <citation type="submission" date="2022-07" db="EMBL/GenBank/DDBJ databases">
        <title>Sphingomonas sp. nov., a novel bacterium isolated from the north slope of the Mount Everest.</title>
        <authorList>
            <person name="Cui X."/>
            <person name="Liu Y."/>
        </authorList>
    </citation>
    <scope>NUCLEOTIDE SEQUENCE</scope>
    <source>
        <strain evidence="3">S5-59</strain>
    </source>
</reference>
<evidence type="ECO:0000256" key="1">
    <source>
        <dbReference type="ARBA" id="ARBA00007689"/>
    </source>
</evidence>
<dbReference type="InterPro" id="IPR005545">
    <property type="entry name" value="YCII"/>
</dbReference>
<gene>
    <name evidence="3" type="ORF">NMP03_08925</name>
</gene>
<sequence>MSDAMIRPAAPMCLVLLTYVRPIEEVDAQMAAHVAFLSDAFEQGVLVIAGRRVPRTGGVLLFRGEPDAVEAVAATDPFVTSGVATFEVVAFTASMAAAGMAGVFA</sequence>
<dbReference type="RefSeq" id="WP_256505012.1">
    <property type="nucleotide sequence ID" value="NZ_CP101740.1"/>
</dbReference>
<proteinExistence type="inferred from homology"/>
<accession>A0ABY5L9E3</accession>
<comment type="similarity">
    <text evidence="1">Belongs to the YciI family.</text>
</comment>
<evidence type="ECO:0000313" key="4">
    <source>
        <dbReference type="Proteomes" id="UP001058533"/>
    </source>
</evidence>
<dbReference type="EMBL" id="CP101740">
    <property type="protein sequence ID" value="UUL81346.1"/>
    <property type="molecule type" value="Genomic_DNA"/>
</dbReference>
<dbReference type="InterPro" id="IPR011008">
    <property type="entry name" value="Dimeric_a/b-barrel"/>
</dbReference>
<feature type="domain" description="YCII-related" evidence="2">
    <location>
        <begin position="12"/>
        <end position="91"/>
    </location>
</feature>
<dbReference type="PANTHER" id="PTHR37828:SF1">
    <property type="entry name" value="YCII-RELATED DOMAIN-CONTAINING PROTEIN"/>
    <property type="match status" value="1"/>
</dbReference>
<evidence type="ECO:0000259" key="2">
    <source>
        <dbReference type="Pfam" id="PF03795"/>
    </source>
</evidence>
<dbReference type="Proteomes" id="UP001058533">
    <property type="component" value="Chromosome"/>
</dbReference>
<dbReference type="SUPFAM" id="SSF54909">
    <property type="entry name" value="Dimeric alpha+beta barrel"/>
    <property type="match status" value="1"/>
</dbReference>
<name>A0ABY5L9E3_9SPHN</name>
<organism evidence="3 4">
    <name type="scientific">Sphingomonas qomolangmaensis</name>
    <dbReference type="NCBI Taxonomy" id="2918765"/>
    <lineage>
        <taxon>Bacteria</taxon>
        <taxon>Pseudomonadati</taxon>
        <taxon>Pseudomonadota</taxon>
        <taxon>Alphaproteobacteria</taxon>
        <taxon>Sphingomonadales</taxon>
        <taxon>Sphingomonadaceae</taxon>
        <taxon>Sphingomonas</taxon>
    </lineage>
</organism>
<evidence type="ECO:0000313" key="3">
    <source>
        <dbReference type="EMBL" id="UUL81346.1"/>
    </source>
</evidence>
<dbReference type="PANTHER" id="PTHR37828">
    <property type="entry name" value="GSR2449 PROTEIN"/>
    <property type="match status" value="1"/>
</dbReference>
<keyword evidence="4" id="KW-1185">Reference proteome</keyword>
<protein>
    <submittedName>
        <fullName evidence="3">YciI family protein</fullName>
    </submittedName>
</protein>
<dbReference type="Gene3D" id="3.30.70.1060">
    <property type="entry name" value="Dimeric alpha+beta barrel"/>
    <property type="match status" value="1"/>
</dbReference>